<proteinExistence type="predicted"/>
<feature type="signal peptide" evidence="2">
    <location>
        <begin position="1"/>
        <end position="23"/>
    </location>
</feature>
<evidence type="ECO:0000313" key="3">
    <source>
        <dbReference type="EMBL" id="NKY05035.1"/>
    </source>
</evidence>
<dbReference type="EMBL" id="JAAXPC010000027">
    <property type="protein sequence ID" value="NKY05035.1"/>
    <property type="molecule type" value="Genomic_DNA"/>
</dbReference>
<comment type="caution">
    <text evidence="3">The sequence shown here is derived from an EMBL/GenBank/DDBJ whole genome shotgun (WGS) entry which is preliminary data.</text>
</comment>
<reference evidence="3 4" key="1">
    <citation type="submission" date="2020-04" db="EMBL/GenBank/DDBJ databases">
        <title>MicrobeNet Type strains.</title>
        <authorList>
            <person name="Nicholson A.C."/>
        </authorList>
    </citation>
    <scope>NUCLEOTIDE SEQUENCE [LARGE SCALE GENOMIC DNA]</scope>
    <source>
        <strain evidence="3 4">ATCC BAA-14</strain>
    </source>
</reference>
<protein>
    <submittedName>
        <fullName evidence="3">Uncharacterized protein</fullName>
    </submittedName>
</protein>
<gene>
    <name evidence="3" type="ORF">HGA05_26095</name>
</gene>
<feature type="region of interest" description="Disordered" evidence="1">
    <location>
        <begin position="166"/>
        <end position="189"/>
    </location>
</feature>
<sequence length="329" mass="33017">MRLARVMLTLGCAALLTATAACSSVNGSASGEHGSGADSTASSSAAPLVVNATLGKVWSPYQKGYGEVRPSEIFNGGDPTGLVSNVVWSSWGGPQATGTGSALYGGSGEIVAEQHAEQATVVAFNLGTCDGAQRYQAIEWFFPQHGEHFDPSRYINICSGDYVDPGSPDTGSSTAATSTAASGSGAWSGDQLTITPTSLGVVKVGMSVQAAAAATGLTFQVKGDGARGPAMNRQNELYVDGDPVRCVVASGTSATGPAVTTEKGVGLGDPQSAVTAAYPDAQPIPQNGPFARPGYFATVPGGQLSFTISNGVVSRIAGGADVTSPNCSV</sequence>
<evidence type="ECO:0000256" key="1">
    <source>
        <dbReference type="SAM" id="MobiDB-lite"/>
    </source>
</evidence>
<accession>A0A846WU59</accession>
<evidence type="ECO:0000256" key="2">
    <source>
        <dbReference type="SAM" id="SignalP"/>
    </source>
</evidence>
<dbReference type="Proteomes" id="UP000563898">
    <property type="component" value="Unassembled WGS sequence"/>
</dbReference>
<feature type="compositionally biased region" description="Low complexity" evidence="1">
    <location>
        <begin position="170"/>
        <end position="189"/>
    </location>
</feature>
<dbReference type="RefSeq" id="WP_006368972.1">
    <property type="nucleotide sequence ID" value="NZ_JAAXPC010000027.1"/>
</dbReference>
<dbReference type="AlphaFoldDB" id="A0A846WU59"/>
<feature type="chain" id="PRO_5032805030" evidence="2">
    <location>
        <begin position="24"/>
        <end position="329"/>
    </location>
</feature>
<keyword evidence="2" id="KW-0732">Signal</keyword>
<evidence type="ECO:0000313" key="4">
    <source>
        <dbReference type="Proteomes" id="UP000563898"/>
    </source>
</evidence>
<organism evidence="3 4">
    <name type="scientific">Gordonia polyisoprenivorans</name>
    <dbReference type="NCBI Taxonomy" id="84595"/>
    <lineage>
        <taxon>Bacteria</taxon>
        <taxon>Bacillati</taxon>
        <taxon>Actinomycetota</taxon>
        <taxon>Actinomycetes</taxon>
        <taxon>Mycobacteriales</taxon>
        <taxon>Gordoniaceae</taxon>
        <taxon>Gordonia</taxon>
    </lineage>
</organism>
<dbReference type="PROSITE" id="PS51257">
    <property type="entry name" value="PROKAR_LIPOPROTEIN"/>
    <property type="match status" value="1"/>
</dbReference>
<name>A0A846WU59_9ACTN</name>